<evidence type="ECO:0000256" key="7">
    <source>
        <dbReference type="ARBA" id="ARBA00023235"/>
    </source>
</evidence>
<dbReference type="EC" id="5.4.2.12" evidence="8 9"/>
<feature type="binding site" evidence="8">
    <location>
        <position position="444"/>
    </location>
    <ligand>
        <name>Mn(2+)</name>
        <dbReference type="ChEBI" id="CHEBI:29035"/>
        <label>2</label>
    </ligand>
</feature>
<evidence type="ECO:0000256" key="1">
    <source>
        <dbReference type="ARBA" id="ARBA00000370"/>
    </source>
</evidence>
<dbReference type="PANTHER" id="PTHR31637:SF0">
    <property type="entry name" value="2,3-BISPHOSPHOGLYCERATE-INDEPENDENT PHOSPHOGLYCERATE MUTASE"/>
    <property type="match status" value="1"/>
</dbReference>
<feature type="active site" description="Phosphoserine intermediate" evidence="8">
    <location>
        <position position="66"/>
    </location>
</feature>
<dbReference type="EMBL" id="JABFDB010000008">
    <property type="protein sequence ID" value="NYZ20762.1"/>
    <property type="molecule type" value="Genomic_DNA"/>
</dbReference>
<keyword evidence="13" id="KW-1185">Reference proteome</keyword>
<dbReference type="InterPro" id="IPR011258">
    <property type="entry name" value="BPG-indep_PGM_N"/>
</dbReference>
<evidence type="ECO:0000256" key="8">
    <source>
        <dbReference type="HAMAP-Rule" id="MF_01038"/>
    </source>
</evidence>
<dbReference type="Pfam" id="PF01676">
    <property type="entry name" value="Metalloenzyme"/>
    <property type="match status" value="1"/>
</dbReference>
<dbReference type="GO" id="GO:0004619">
    <property type="term" value="F:phosphoglycerate mutase activity"/>
    <property type="evidence" value="ECO:0007669"/>
    <property type="project" value="UniProtKB-EC"/>
</dbReference>
<feature type="binding site" evidence="8">
    <location>
        <position position="407"/>
    </location>
    <ligand>
        <name>Mn(2+)</name>
        <dbReference type="ChEBI" id="CHEBI:29035"/>
        <label>1</label>
    </ligand>
</feature>
<feature type="binding site" evidence="8">
    <location>
        <position position="463"/>
    </location>
    <ligand>
        <name>Mn(2+)</name>
        <dbReference type="ChEBI" id="CHEBI:29035"/>
        <label>1</label>
    </ligand>
</feature>
<evidence type="ECO:0000259" key="11">
    <source>
        <dbReference type="Pfam" id="PF06415"/>
    </source>
</evidence>
<keyword evidence="4 8" id="KW-0479">Metal-binding</keyword>
<dbReference type="RefSeq" id="WP_180282517.1">
    <property type="nucleotide sequence ID" value="NZ_JABFDB010000008.1"/>
</dbReference>
<comment type="cofactor">
    <cofactor evidence="8">
        <name>Mn(2+)</name>
        <dbReference type="ChEBI" id="CHEBI:29035"/>
    </cofactor>
    <text evidence="8">Binds 2 manganese ions per subunit.</text>
</comment>
<feature type="binding site" evidence="8">
    <location>
        <position position="445"/>
    </location>
    <ligand>
        <name>Mn(2+)</name>
        <dbReference type="ChEBI" id="CHEBI:29035"/>
        <label>2</label>
    </ligand>
</feature>
<evidence type="ECO:0000256" key="4">
    <source>
        <dbReference type="ARBA" id="ARBA00022723"/>
    </source>
</evidence>
<dbReference type="Gene3D" id="3.40.1450.10">
    <property type="entry name" value="BPG-independent phosphoglycerate mutase, domain B"/>
    <property type="match status" value="1"/>
</dbReference>
<feature type="binding site" evidence="8">
    <location>
        <begin position="156"/>
        <end position="157"/>
    </location>
    <ligand>
        <name>substrate</name>
    </ligand>
</feature>
<keyword evidence="7 8" id="KW-0413">Isomerase</keyword>
<dbReference type="NCBIfam" id="TIGR01307">
    <property type="entry name" value="pgm_bpd_ind"/>
    <property type="match status" value="1"/>
</dbReference>
<feature type="binding site" evidence="8">
    <location>
        <begin position="260"/>
        <end position="263"/>
    </location>
    <ligand>
        <name>substrate</name>
    </ligand>
</feature>
<dbReference type="HAMAP" id="MF_01038">
    <property type="entry name" value="GpmI"/>
    <property type="match status" value="1"/>
</dbReference>
<sequence>MTETKRPRPVVLCILDGWGWREDRADNAVAIADTPVFDRLWAAGPTGFLSASEEEVGLPKGQMGNSEVGHMNLGAGRVVRQDLVMIDHAIVEGEFQRNKAIADLVAKLHETGGRCHLMGLLSPGGVHAHQDHIAALAATLAHEGITVDVHAFTDGRDVAPDSAKDQVAEFMADVHGLPGVNVVTVSGRYYAMDRDKRWERVGKAYDAMVHAKGERADDPIQAVEKSYAAGTMDEFILPTVVVGDYTGMKDGDAILMANFRADRAREILTALLDPGFTGFDRGTPVNFAAAVGMVEYSSALNPLMTAIFPPKTLTRVLGEVVSEAGLTQLRIAETEKYPHVTFFFNGGEERQYPGEDRILVPSPKVATYDLQPQMSASEVTDKVVEAVDSGKYDLVVINYANPDMVGHTGILSAAVKAVETVDGCLGRLEAAVRRQGGAMLVTADHGNCEMMKDPETGGPHTAHTLNKVPMVLIGGPAGLKRLNDGRLADVAPTLLQLLGLPQPAEMTGASLIGHAADRAAAE</sequence>
<dbReference type="CDD" id="cd16010">
    <property type="entry name" value="iPGM"/>
    <property type="match status" value="1"/>
</dbReference>
<feature type="binding site" evidence="8">
    <location>
        <position position="16"/>
    </location>
    <ligand>
        <name>Mn(2+)</name>
        <dbReference type="ChEBI" id="CHEBI:29035"/>
        <label>2</label>
    </ligand>
</feature>
<keyword evidence="5 8" id="KW-0324">Glycolysis</keyword>
<feature type="domain" description="Metalloenzyme" evidence="10">
    <location>
        <begin position="9"/>
        <end position="501"/>
    </location>
</feature>
<evidence type="ECO:0000259" key="10">
    <source>
        <dbReference type="Pfam" id="PF01676"/>
    </source>
</evidence>
<evidence type="ECO:0000256" key="2">
    <source>
        <dbReference type="ARBA" id="ARBA00004798"/>
    </source>
</evidence>
<comment type="subunit">
    <text evidence="8">Monomer.</text>
</comment>
<dbReference type="InterPro" id="IPR017850">
    <property type="entry name" value="Alkaline_phosphatase_core_sf"/>
</dbReference>
<dbReference type="Proteomes" id="UP000584642">
    <property type="component" value="Unassembled WGS sequence"/>
</dbReference>
<evidence type="ECO:0000256" key="5">
    <source>
        <dbReference type="ARBA" id="ARBA00023152"/>
    </source>
</evidence>
<comment type="catalytic activity">
    <reaction evidence="1 8">
        <text>(2R)-2-phosphoglycerate = (2R)-3-phosphoglycerate</text>
        <dbReference type="Rhea" id="RHEA:15901"/>
        <dbReference type="ChEBI" id="CHEBI:58272"/>
        <dbReference type="ChEBI" id="CHEBI:58289"/>
        <dbReference type="EC" id="5.4.2.12"/>
    </reaction>
</comment>
<dbReference type="InterPro" id="IPR005995">
    <property type="entry name" value="Pgm_bpd_ind"/>
</dbReference>
<name>A0ABX2T8V5_9PROT</name>
<comment type="function">
    <text evidence="8">Catalyzes the interconversion of 2-phosphoglycerate and 3-phosphoglycerate.</text>
</comment>
<evidence type="ECO:0000313" key="13">
    <source>
        <dbReference type="Proteomes" id="UP000584642"/>
    </source>
</evidence>
<evidence type="ECO:0000256" key="9">
    <source>
        <dbReference type="NCBIfam" id="TIGR01307"/>
    </source>
</evidence>
<dbReference type="Gene3D" id="3.40.720.10">
    <property type="entry name" value="Alkaline Phosphatase, subunit A"/>
    <property type="match status" value="1"/>
</dbReference>
<reference evidence="12 13" key="1">
    <citation type="submission" date="2020-05" db="EMBL/GenBank/DDBJ databases">
        <title>Azospirillum oleiclasticum sp. nov, a nitrogen-fixing and heavy crude oil-emulsifying bacterium isolated from the crude oil of Yumen Oilfield.</title>
        <authorList>
            <person name="Wu D."/>
            <person name="Cai M."/>
            <person name="Zhang X."/>
        </authorList>
    </citation>
    <scope>NUCLEOTIDE SEQUENCE [LARGE SCALE GENOMIC DNA]</scope>
    <source>
        <strain evidence="12 13">ROY-1-1-2</strain>
    </source>
</reference>
<gene>
    <name evidence="8" type="primary">gpmI</name>
    <name evidence="12" type="ORF">HND93_13685</name>
</gene>
<keyword evidence="6 8" id="KW-0464">Manganese</keyword>
<feature type="binding site" evidence="8">
    <location>
        <position position="336"/>
    </location>
    <ligand>
        <name>substrate</name>
    </ligand>
</feature>
<organism evidence="12 13">
    <name type="scientific">Azospirillum oleiclasticum</name>
    <dbReference type="NCBI Taxonomy" id="2735135"/>
    <lineage>
        <taxon>Bacteria</taxon>
        <taxon>Pseudomonadati</taxon>
        <taxon>Pseudomonadota</taxon>
        <taxon>Alphaproteobacteria</taxon>
        <taxon>Rhodospirillales</taxon>
        <taxon>Azospirillaceae</taxon>
        <taxon>Azospirillum</taxon>
    </lineage>
</organism>
<protein>
    <recommendedName>
        <fullName evidence="8 9">2,3-bisphosphoglycerate-independent phosphoglycerate mutase</fullName>
        <shortName evidence="8">BPG-independent PGAM</shortName>
        <shortName evidence="8">Phosphoglyceromutase</shortName>
        <shortName evidence="8">iPGM</shortName>
        <ecNumber evidence="8 9">5.4.2.12</ecNumber>
    </recommendedName>
</protein>
<dbReference type="PANTHER" id="PTHR31637">
    <property type="entry name" value="2,3-BISPHOSPHOGLYCERATE-INDEPENDENT PHOSPHOGLYCERATE MUTASE"/>
    <property type="match status" value="1"/>
</dbReference>
<comment type="pathway">
    <text evidence="2 8">Carbohydrate degradation; glycolysis; pyruvate from D-glyceraldehyde 3-phosphate: step 3/5.</text>
</comment>
<proteinExistence type="inferred from homology"/>
<feature type="binding site" evidence="8">
    <location>
        <position position="403"/>
    </location>
    <ligand>
        <name>Mn(2+)</name>
        <dbReference type="ChEBI" id="CHEBI:29035"/>
        <label>1</label>
    </ligand>
</feature>
<evidence type="ECO:0000256" key="3">
    <source>
        <dbReference type="ARBA" id="ARBA00008819"/>
    </source>
</evidence>
<dbReference type="Pfam" id="PF06415">
    <property type="entry name" value="iPGM_N"/>
    <property type="match status" value="1"/>
</dbReference>
<evidence type="ECO:0000313" key="12">
    <source>
        <dbReference type="EMBL" id="NYZ20762.1"/>
    </source>
</evidence>
<comment type="caution">
    <text evidence="12">The sequence shown here is derived from an EMBL/GenBank/DDBJ whole genome shotgun (WGS) entry which is preliminary data.</text>
</comment>
<feature type="binding site" evidence="8">
    <location>
        <position position="194"/>
    </location>
    <ligand>
        <name>substrate</name>
    </ligand>
</feature>
<evidence type="ECO:0000256" key="6">
    <source>
        <dbReference type="ARBA" id="ARBA00023211"/>
    </source>
</evidence>
<feature type="domain" description="BPG-independent PGAM N-terminal" evidence="11">
    <location>
        <begin position="86"/>
        <end position="297"/>
    </location>
</feature>
<comment type="similarity">
    <text evidence="3 8">Belongs to the BPG-independent phosphoglycerate mutase family.</text>
</comment>
<feature type="binding site" evidence="8">
    <location>
        <position position="127"/>
    </location>
    <ligand>
        <name>substrate</name>
    </ligand>
</feature>
<feature type="binding site" evidence="8">
    <location>
        <position position="188"/>
    </location>
    <ligand>
        <name>substrate</name>
    </ligand>
</feature>
<dbReference type="SUPFAM" id="SSF53649">
    <property type="entry name" value="Alkaline phosphatase-like"/>
    <property type="match status" value="1"/>
</dbReference>
<dbReference type="InterPro" id="IPR036646">
    <property type="entry name" value="PGAM_B_sf"/>
</dbReference>
<dbReference type="InterPro" id="IPR006124">
    <property type="entry name" value="Metalloenzyme"/>
</dbReference>
<accession>A0ABX2T8V5</accession>
<dbReference type="SUPFAM" id="SSF64158">
    <property type="entry name" value="2,3-Bisphosphoglycerate-independent phosphoglycerate mutase, substrate-binding domain"/>
    <property type="match status" value="1"/>
</dbReference>
<feature type="binding site" evidence="8">
    <location>
        <position position="66"/>
    </location>
    <ligand>
        <name>Mn(2+)</name>
        <dbReference type="ChEBI" id="CHEBI:29035"/>
        <label>2</label>
    </ligand>
</feature>
<dbReference type="PIRSF" id="PIRSF001492">
    <property type="entry name" value="IPGAM"/>
    <property type="match status" value="1"/>
</dbReference>